<organism evidence="7 8">
    <name type="scientific">Imshaugia aleurites</name>
    <dbReference type="NCBI Taxonomy" id="172621"/>
    <lineage>
        <taxon>Eukaryota</taxon>
        <taxon>Fungi</taxon>
        <taxon>Dikarya</taxon>
        <taxon>Ascomycota</taxon>
        <taxon>Pezizomycotina</taxon>
        <taxon>Lecanoromycetes</taxon>
        <taxon>OSLEUM clade</taxon>
        <taxon>Lecanoromycetidae</taxon>
        <taxon>Lecanorales</taxon>
        <taxon>Lecanorineae</taxon>
        <taxon>Parmeliaceae</taxon>
        <taxon>Imshaugia</taxon>
    </lineage>
</organism>
<dbReference type="Proteomes" id="UP000664534">
    <property type="component" value="Unassembled WGS sequence"/>
</dbReference>
<dbReference type="OrthoDB" id="5841748at2759"/>
<dbReference type="CDD" id="cd02121">
    <property type="entry name" value="PA_GCPII_like"/>
    <property type="match status" value="1"/>
</dbReference>
<comment type="similarity">
    <text evidence="1">Belongs to the peptidase M28 family. M28B subfamily.</text>
</comment>
<evidence type="ECO:0000313" key="8">
    <source>
        <dbReference type="Proteomes" id="UP000664534"/>
    </source>
</evidence>
<evidence type="ECO:0000259" key="5">
    <source>
        <dbReference type="Pfam" id="PF04253"/>
    </source>
</evidence>
<keyword evidence="3" id="KW-0472">Membrane</keyword>
<feature type="compositionally biased region" description="Basic and acidic residues" evidence="2">
    <location>
        <begin position="43"/>
        <end position="55"/>
    </location>
</feature>
<name>A0A8H3FYQ1_9LECA</name>
<feature type="region of interest" description="Disordered" evidence="2">
    <location>
        <begin position="27"/>
        <end position="82"/>
    </location>
</feature>
<evidence type="ECO:0000256" key="1">
    <source>
        <dbReference type="ARBA" id="ARBA00005634"/>
    </source>
</evidence>
<dbReference type="EMBL" id="CAJPDT010000078">
    <property type="protein sequence ID" value="CAF9934751.1"/>
    <property type="molecule type" value="Genomic_DNA"/>
</dbReference>
<feature type="domain" description="Peptidase M28" evidence="6">
    <location>
        <begin position="524"/>
        <end position="620"/>
    </location>
</feature>
<keyword evidence="3" id="KW-1133">Transmembrane helix</keyword>
<evidence type="ECO:0000259" key="4">
    <source>
        <dbReference type="Pfam" id="PF02225"/>
    </source>
</evidence>
<dbReference type="Pfam" id="PF04389">
    <property type="entry name" value="Peptidase_M28"/>
    <property type="match status" value="1"/>
</dbReference>
<sequence>MVYEKPNRYDQHASLPIPTYDEAVNHLSSSSQSFLGPEEISNDAERQGLLPREEQNGYPVPSVESPGSSLSSGNSSRASTEELRHELMTQMDVLEPEAGGGRDTRGISLRRTRFSKRITSLTHSLSSLSFRRWLPSREYVIAKIPTLIRQIQPNWAMMISRLFALVLVLSLIYLIFFSEVFTVGRKGSGSATNFPDMVREFVRSNTNASSIRESSKYLTLFDHVAGTKGSYVLGEFVQDLFIENRLEDVQMERFDVYVNYPKQGGRRVAIIDPPELAWEALIEEEQAYESREQTMVFHGHSRSGKVEGPLVYANYGSREDFKRLKNQGIDLRGSIALVRYYGSQGDRALKVKAAELAGAVACIIYSDPAEDGFLLGNDTVQRGAVSLMSWVAGDVLSSGFASFPGEERRNPKDGNPGLVNIPSIPLSWRDAQKLLQALSGYGVKLDDDWKGAVPEIEEWWSGDASSPIVLLQNDQEEVERNPIYNILGKITGVEQSEKSSVSVLQTRFEISQLRKHLKLTATQGSGTAVLLEVIRIFGELRKTGWRPLRTIEFASWDGEEYNLIGSTEHVEGRLDEIRRNGFAYLNVDVAVSGSEFEASASPLLQTALLRVLERVVDPSRNKTLRAVWAEKGTKLGGLGAGSEYVSSKPKSPFLNQICAVNLVPGLFALQQVLETRRSTLPLEMVKLIPNPLCSYVAFQDIAGTSSLDMTFKGASYPYHSCYDNFEWMDTVGDPGFVYHKIMAQIWALLILELADRELLPFDLIVYAEAVRNYVGDLQTYAEAKGPKESLNLTSLYQAADDFTENAAEFHAWNKAWEEAIEHGYETRMANFETNLLDIGGGLPGREQFVHVIFAPQAWSGYEEAYFPGVRDAIDNGNWELAQAQIEKVARILGYASHKLNH</sequence>
<keyword evidence="8" id="KW-1185">Reference proteome</keyword>
<reference evidence="7" key="1">
    <citation type="submission" date="2021-03" db="EMBL/GenBank/DDBJ databases">
        <authorList>
            <person name="Tagirdzhanova G."/>
        </authorList>
    </citation>
    <scope>NUCLEOTIDE SEQUENCE</scope>
</reference>
<dbReference type="GO" id="GO:0004180">
    <property type="term" value="F:carboxypeptidase activity"/>
    <property type="evidence" value="ECO:0007669"/>
    <property type="project" value="TreeGrafter"/>
</dbReference>
<comment type="caution">
    <text evidence="7">The sequence shown here is derived from an EMBL/GenBank/DDBJ whole genome shotgun (WGS) entry which is preliminary data.</text>
</comment>
<protein>
    <submittedName>
        <fullName evidence="7">Uncharacterized protein</fullName>
    </submittedName>
</protein>
<evidence type="ECO:0000256" key="2">
    <source>
        <dbReference type="SAM" id="MobiDB-lite"/>
    </source>
</evidence>
<feature type="compositionally biased region" description="Low complexity" evidence="2">
    <location>
        <begin position="62"/>
        <end position="78"/>
    </location>
</feature>
<dbReference type="SUPFAM" id="SSF53187">
    <property type="entry name" value="Zn-dependent exopeptidases"/>
    <property type="match status" value="1"/>
</dbReference>
<dbReference type="PANTHER" id="PTHR10404">
    <property type="entry name" value="N-ACETYLATED-ALPHA-LINKED ACIDIC DIPEPTIDASE"/>
    <property type="match status" value="1"/>
</dbReference>
<dbReference type="InterPro" id="IPR007484">
    <property type="entry name" value="Peptidase_M28"/>
</dbReference>
<gene>
    <name evidence="7" type="ORF">IMSHALPRED_009831</name>
</gene>
<dbReference type="InterPro" id="IPR007365">
    <property type="entry name" value="TFR-like_dimer_dom"/>
</dbReference>
<evidence type="ECO:0000259" key="6">
    <source>
        <dbReference type="Pfam" id="PF04389"/>
    </source>
</evidence>
<accession>A0A8H3FYQ1</accession>
<feature type="transmembrane region" description="Helical" evidence="3">
    <location>
        <begin position="155"/>
        <end position="176"/>
    </location>
</feature>
<keyword evidence="3" id="KW-0812">Transmembrane</keyword>
<evidence type="ECO:0000256" key="3">
    <source>
        <dbReference type="SAM" id="Phobius"/>
    </source>
</evidence>
<dbReference type="InterPro" id="IPR003137">
    <property type="entry name" value="PA_domain"/>
</dbReference>
<dbReference type="InterPro" id="IPR036757">
    <property type="entry name" value="TFR-like_dimer_dom_sf"/>
</dbReference>
<dbReference type="Pfam" id="PF02225">
    <property type="entry name" value="PA"/>
    <property type="match status" value="1"/>
</dbReference>
<feature type="domain" description="PA" evidence="4">
    <location>
        <begin position="306"/>
        <end position="378"/>
    </location>
</feature>
<dbReference type="Gene3D" id="3.40.630.10">
    <property type="entry name" value="Zn peptidases"/>
    <property type="match status" value="2"/>
</dbReference>
<dbReference type="InterPro" id="IPR046450">
    <property type="entry name" value="PA_dom_sf"/>
</dbReference>
<dbReference type="Gene3D" id="1.20.930.40">
    <property type="entry name" value="Transferrin receptor-like, dimerisation domain"/>
    <property type="match status" value="1"/>
</dbReference>
<dbReference type="PANTHER" id="PTHR10404:SF71">
    <property type="entry name" value="CARBOXYPEPTIDASE TRE2, PUTATIVE (AFU_ORTHOLOGUE AFUA_3G10650)-RELATED"/>
    <property type="match status" value="1"/>
</dbReference>
<evidence type="ECO:0000313" key="7">
    <source>
        <dbReference type="EMBL" id="CAF9934751.1"/>
    </source>
</evidence>
<dbReference type="Pfam" id="PF04253">
    <property type="entry name" value="TFR_dimer"/>
    <property type="match status" value="1"/>
</dbReference>
<dbReference type="InterPro" id="IPR039373">
    <property type="entry name" value="Peptidase_M28B"/>
</dbReference>
<dbReference type="SUPFAM" id="SSF52025">
    <property type="entry name" value="PA domain"/>
    <property type="match status" value="1"/>
</dbReference>
<proteinExistence type="inferred from homology"/>
<feature type="domain" description="Transferrin receptor-like dimerisation" evidence="5">
    <location>
        <begin position="790"/>
        <end position="899"/>
    </location>
</feature>
<dbReference type="SUPFAM" id="SSF47672">
    <property type="entry name" value="Transferrin receptor-like dimerisation domain"/>
    <property type="match status" value="1"/>
</dbReference>
<dbReference type="Gene3D" id="3.50.30.30">
    <property type="match status" value="1"/>
</dbReference>
<dbReference type="AlphaFoldDB" id="A0A8H3FYQ1"/>